<accession>A0A061RN94</accession>
<dbReference type="AlphaFoldDB" id="A0A061RN94"/>
<proteinExistence type="predicted"/>
<evidence type="ECO:0000313" key="2">
    <source>
        <dbReference type="EMBL" id="JAC73458.1"/>
    </source>
</evidence>
<name>A0A061RN94_9CHLO</name>
<reference evidence="2" key="1">
    <citation type="submission" date="2014-05" db="EMBL/GenBank/DDBJ databases">
        <title>The transcriptome of the halophilic microalga Tetraselmis sp. GSL018 isolated from the Great Salt Lake, Utah.</title>
        <authorList>
            <person name="Jinkerson R.E."/>
            <person name="D'Adamo S."/>
            <person name="Posewitz M.C."/>
        </authorList>
    </citation>
    <scope>NUCLEOTIDE SEQUENCE</scope>
    <source>
        <strain evidence="2">GSL018</strain>
    </source>
</reference>
<feature type="non-terminal residue" evidence="2">
    <location>
        <position position="1"/>
    </location>
</feature>
<feature type="region of interest" description="Disordered" evidence="1">
    <location>
        <begin position="53"/>
        <end position="109"/>
    </location>
</feature>
<feature type="compositionally biased region" description="Basic residues" evidence="1">
    <location>
        <begin position="68"/>
        <end position="109"/>
    </location>
</feature>
<dbReference type="EMBL" id="GBEZ01012427">
    <property type="protein sequence ID" value="JAC73458.1"/>
    <property type="molecule type" value="Transcribed_RNA"/>
</dbReference>
<organism evidence="2">
    <name type="scientific">Tetraselmis sp. GSL018</name>
    <dbReference type="NCBI Taxonomy" id="582737"/>
    <lineage>
        <taxon>Eukaryota</taxon>
        <taxon>Viridiplantae</taxon>
        <taxon>Chlorophyta</taxon>
        <taxon>core chlorophytes</taxon>
        <taxon>Chlorodendrophyceae</taxon>
        <taxon>Chlorodendrales</taxon>
        <taxon>Chlorodendraceae</taxon>
        <taxon>Tetraselmis</taxon>
    </lineage>
</organism>
<sequence length="109" mass="11853">QFEVELVSYLKLLTAKAEALPSIYPGSARSCTTPSAPADARIGRLWLPGAAAAPGFPVGPRGGAKASCRTRGRWRPPRAASVRRRTARGSRPRARRRRRCHRGGRHTSP</sequence>
<gene>
    <name evidence="2" type="ORF">TSPGSL018_28833</name>
</gene>
<evidence type="ECO:0000256" key="1">
    <source>
        <dbReference type="SAM" id="MobiDB-lite"/>
    </source>
</evidence>
<protein>
    <submittedName>
        <fullName evidence="2">Uncharacterized protein</fullName>
    </submittedName>
</protein>